<dbReference type="InterPro" id="IPR036249">
    <property type="entry name" value="Thioredoxin-like_sf"/>
</dbReference>
<reference evidence="6 7" key="1">
    <citation type="submission" date="2018-10" db="EMBL/GenBank/DDBJ databases">
        <title>Butyricimonas faecalis sp. nov., isolated from human faeces and emended description of the genus Butyricimonas.</title>
        <authorList>
            <person name="Le Roy T."/>
            <person name="Van der Smissen P."/>
            <person name="Paquot A."/>
            <person name="Delzenne N."/>
            <person name="Muccioli G."/>
            <person name="Collet J.-F."/>
            <person name="Cani P.D."/>
        </authorList>
    </citation>
    <scope>NUCLEOTIDE SEQUENCE [LARGE SCALE GENOMIC DNA]</scope>
    <source>
        <strain evidence="6 7">H184</strain>
    </source>
</reference>
<keyword evidence="3" id="KW-1015">Disulfide bond</keyword>
<dbReference type="EMBL" id="CP032819">
    <property type="protein sequence ID" value="AZS29354.1"/>
    <property type="molecule type" value="Genomic_DNA"/>
</dbReference>
<organism evidence="6 7">
    <name type="scientific">Butyricimonas faecalis</name>
    <dbReference type="NCBI Taxonomy" id="2093856"/>
    <lineage>
        <taxon>Bacteria</taxon>
        <taxon>Pseudomonadati</taxon>
        <taxon>Bacteroidota</taxon>
        <taxon>Bacteroidia</taxon>
        <taxon>Bacteroidales</taxon>
        <taxon>Odoribacteraceae</taxon>
        <taxon>Butyricimonas</taxon>
    </lineage>
</organism>
<keyword evidence="4" id="KW-0676">Redox-active center</keyword>
<dbReference type="RefSeq" id="WP_127074913.1">
    <property type="nucleotide sequence ID" value="NZ_CP032819.1"/>
</dbReference>
<dbReference type="Pfam" id="PF13905">
    <property type="entry name" value="Thioredoxin_8"/>
    <property type="match status" value="1"/>
</dbReference>
<dbReference type="SUPFAM" id="SSF52833">
    <property type="entry name" value="Thioredoxin-like"/>
    <property type="match status" value="1"/>
</dbReference>
<name>A0A3S9VS35_9BACT</name>
<evidence type="ECO:0000256" key="4">
    <source>
        <dbReference type="ARBA" id="ARBA00023284"/>
    </source>
</evidence>
<comment type="subcellular location">
    <subcellularLocation>
        <location evidence="1">Cell envelope</location>
    </subcellularLocation>
</comment>
<dbReference type="Pfam" id="PF14289">
    <property type="entry name" value="DUF4369"/>
    <property type="match status" value="1"/>
</dbReference>
<gene>
    <name evidence="6" type="ORF">D8S85_07110</name>
</gene>
<dbReference type="PANTHER" id="PTHR42852:SF6">
    <property type="entry name" value="THIOL:DISULFIDE INTERCHANGE PROTEIN DSBE"/>
    <property type="match status" value="1"/>
</dbReference>
<accession>A0A3S9VS35</accession>
<keyword evidence="7" id="KW-1185">Reference proteome</keyword>
<dbReference type="OrthoDB" id="1081352at2"/>
<evidence type="ECO:0000256" key="3">
    <source>
        <dbReference type="ARBA" id="ARBA00023157"/>
    </source>
</evidence>
<dbReference type="InterPro" id="IPR013766">
    <property type="entry name" value="Thioredoxin_domain"/>
</dbReference>
<evidence type="ECO:0000313" key="7">
    <source>
        <dbReference type="Proteomes" id="UP000270673"/>
    </source>
</evidence>
<dbReference type="GO" id="GO:0030313">
    <property type="term" value="C:cell envelope"/>
    <property type="evidence" value="ECO:0007669"/>
    <property type="project" value="UniProtKB-SubCell"/>
</dbReference>
<dbReference type="PANTHER" id="PTHR42852">
    <property type="entry name" value="THIOL:DISULFIDE INTERCHANGE PROTEIN DSBE"/>
    <property type="match status" value="1"/>
</dbReference>
<keyword evidence="2" id="KW-0201">Cytochrome c-type biogenesis</keyword>
<dbReference type="Gene3D" id="3.40.30.10">
    <property type="entry name" value="Glutaredoxin"/>
    <property type="match status" value="1"/>
</dbReference>
<protein>
    <submittedName>
        <fullName evidence="6">AhpC/TSA family protein</fullName>
    </submittedName>
</protein>
<proteinExistence type="predicted"/>
<evidence type="ECO:0000256" key="2">
    <source>
        <dbReference type="ARBA" id="ARBA00022748"/>
    </source>
</evidence>
<evidence type="ECO:0000256" key="1">
    <source>
        <dbReference type="ARBA" id="ARBA00004196"/>
    </source>
</evidence>
<dbReference type="GO" id="GO:0017004">
    <property type="term" value="P:cytochrome complex assembly"/>
    <property type="evidence" value="ECO:0007669"/>
    <property type="project" value="UniProtKB-KW"/>
</dbReference>
<dbReference type="KEGG" id="buy:D8S85_07110"/>
<dbReference type="PROSITE" id="PS00194">
    <property type="entry name" value="THIOREDOXIN_1"/>
    <property type="match status" value="1"/>
</dbReference>
<dbReference type="InterPro" id="IPR025380">
    <property type="entry name" value="DUF4369"/>
</dbReference>
<feature type="domain" description="Thioredoxin" evidence="5">
    <location>
        <begin position="250"/>
        <end position="389"/>
    </location>
</feature>
<dbReference type="InterPro" id="IPR012336">
    <property type="entry name" value="Thioredoxin-like_fold"/>
</dbReference>
<dbReference type="AlphaFoldDB" id="A0A3S9VS35"/>
<dbReference type="Proteomes" id="UP000270673">
    <property type="component" value="Chromosome"/>
</dbReference>
<dbReference type="PROSITE" id="PS51257">
    <property type="entry name" value="PROKAR_LIPOPROTEIN"/>
    <property type="match status" value="1"/>
</dbReference>
<dbReference type="InterPro" id="IPR017937">
    <property type="entry name" value="Thioredoxin_CS"/>
</dbReference>
<dbReference type="PROSITE" id="PS51352">
    <property type="entry name" value="THIOREDOXIN_2"/>
    <property type="match status" value="1"/>
</dbReference>
<dbReference type="CDD" id="cd02966">
    <property type="entry name" value="TlpA_like_family"/>
    <property type="match status" value="1"/>
</dbReference>
<evidence type="ECO:0000313" key="6">
    <source>
        <dbReference type="EMBL" id="AZS29354.1"/>
    </source>
</evidence>
<dbReference type="InterPro" id="IPR050553">
    <property type="entry name" value="Thioredoxin_ResA/DsbE_sf"/>
</dbReference>
<evidence type="ECO:0000259" key="5">
    <source>
        <dbReference type="PROSITE" id="PS51352"/>
    </source>
</evidence>
<sequence length="389" mass="45240">MKKRYIPFFLLLSALYSCNNKPTDHFVLRGTIPGATDSTEIVLSPAGKYSQKIAQGFIVNGKFELQGKVDQPTYCRLSMNDQEYLDRSDSQQHSRYMEIDFFVENGELTFQTPHIDSLPESFWRYDVRKEKNYTLTGSPTQEIFYRYQQQTIPSRHGIRQLEQHLLKDATPEEYKTLTKTKSELEAQTKEFIRQHHNLPVNLYLVNQLKKEPFTYDQAYLDELAGFFASCQDTCSALKDFRQYLQEARAYVQGKPLEDGKVITPDKQETSLLSRLKKGGYTVIDFWASWCGPCRASFPHLREMYKIHGEKVTFISISVDKDEKEWHKALEEEKLPWEQYLATPEFSKATRADYNLTSIPTFLIINPEGNIIFSGHNSNELETILEAKNR</sequence>